<gene>
    <name evidence="5" type="ORF">IAC73_00910</name>
</gene>
<dbReference type="Pfam" id="PF00245">
    <property type="entry name" value="Alk_phosphatase"/>
    <property type="match status" value="1"/>
</dbReference>
<organism evidence="5 6">
    <name type="scientific">Candidatus Limadaptatus stercoripullorum</name>
    <dbReference type="NCBI Taxonomy" id="2840846"/>
    <lineage>
        <taxon>Bacteria</taxon>
        <taxon>Bacillati</taxon>
        <taxon>Bacillota</taxon>
        <taxon>Clostridia</taxon>
        <taxon>Eubacteriales</taxon>
        <taxon>Candidatus Limadaptatus</taxon>
    </lineage>
</organism>
<name>A0A9D1SV96_9FIRM</name>
<feature type="binding site" evidence="3">
    <location>
        <position position="319"/>
    </location>
    <ligand>
        <name>Zn(2+)</name>
        <dbReference type="ChEBI" id="CHEBI:29105"/>
        <label>2</label>
    </ligand>
</feature>
<evidence type="ECO:0000256" key="4">
    <source>
        <dbReference type="RuleBase" id="RU003946"/>
    </source>
</evidence>
<dbReference type="EMBL" id="DVOE01000011">
    <property type="protein sequence ID" value="HIU98387.1"/>
    <property type="molecule type" value="Genomic_DNA"/>
</dbReference>
<feature type="active site" description="Phosphoserine intermediate" evidence="2">
    <location>
        <position position="108"/>
    </location>
</feature>
<feature type="binding site" evidence="3">
    <location>
        <position position="160"/>
    </location>
    <ligand>
        <name>Mg(2+)</name>
        <dbReference type="ChEBI" id="CHEBI:18420"/>
    </ligand>
</feature>
<reference evidence="5" key="1">
    <citation type="submission" date="2020-10" db="EMBL/GenBank/DDBJ databases">
        <authorList>
            <person name="Gilroy R."/>
        </authorList>
    </citation>
    <scope>NUCLEOTIDE SEQUENCE</scope>
    <source>
        <strain evidence="5">10406</strain>
    </source>
</reference>
<evidence type="ECO:0000256" key="3">
    <source>
        <dbReference type="PIRSR" id="PIRSR601952-2"/>
    </source>
</evidence>
<dbReference type="InterPro" id="IPR017850">
    <property type="entry name" value="Alkaline_phosphatase_core_sf"/>
</dbReference>
<keyword evidence="1" id="KW-0597">Phosphoprotein</keyword>
<dbReference type="PANTHER" id="PTHR11596:SF5">
    <property type="entry name" value="ALKALINE PHOSPHATASE"/>
    <property type="match status" value="1"/>
</dbReference>
<accession>A0A9D1SV96</accession>
<evidence type="ECO:0000256" key="1">
    <source>
        <dbReference type="ARBA" id="ARBA00022553"/>
    </source>
</evidence>
<feature type="binding site" evidence="3">
    <location>
        <position position="279"/>
    </location>
    <ligand>
        <name>Zn(2+)</name>
        <dbReference type="ChEBI" id="CHEBI:29105"/>
        <label>2</label>
    </ligand>
</feature>
<dbReference type="GO" id="GO:0046872">
    <property type="term" value="F:metal ion binding"/>
    <property type="evidence" value="ECO:0007669"/>
    <property type="project" value="UniProtKB-KW"/>
</dbReference>
<keyword evidence="3" id="KW-0460">Magnesium</keyword>
<evidence type="ECO:0000313" key="6">
    <source>
        <dbReference type="Proteomes" id="UP000886857"/>
    </source>
</evidence>
<comment type="caution">
    <text evidence="5">The sequence shown here is derived from an EMBL/GenBank/DDBJ whole genome shotgun (WGS) entry which is preliminary data.</text>
</comment>
<dbReference type="PRINTS" id="PR00113">
    <property type="entry name" value="ALKPHPHTASE"/>
</dbReference>
<dbReference type="Proteomes" id="UP000886857">
    <property type="component" value="Unassembled WGS sequence"/>
</dbReference>
<keyword evidence="3" id="KW-0479">Metal-binding</keyword>
<dbReference type="SMART" id="SM00098">
    <property type="entry name" value="alkPPc"/>
    <property type="match status" value="1"/>
</dbReference>
<feature type="binding site" evidence="3">
    <location>
        <position position="270"/>
    </location>
    <ligand>
        <name>Mg(2+)</name>
        <dbReference type="ChEBI" id="CHEBI:18420"/>
    </ligand>
</feature>
<dbReference type="PANTHER" id="PTHR11596">
    <property type="entry name" value="ALKALINE PHOSPHATASE"/>
    <property type="match status" value="1"/>
</dbReference>
<feature type="binding site" evidence="3">
    <location>
        <position position="64"/>
    </location>
    <ligand>
        <name>Zn(2+)</name>
        <dbReference type="ChEBI" id="CHEBI:29105"/>
        <label>2</label>
    </ligand>
</feature>
<comment type="similarity">
    <text evidence="4">Belongs to the alkaline phosphatase family.</text>
</comment>
<evidence type="ECO:0000313" key="5">
    <source>
        <dbReference type="EMBL" id="HIU98387.1"/>
    </source>
</evidence>
<keyword evidence="3" id="KW-0862">Zinc</keyword>
<comment type="cofactor">
    <cofactor evidence="3">
        <name>Zn(2+)</name>
        <dbReference type="ChEBI" id="CHEBI:29105"/>
    </cofactor>
    <text evidence="3">Binds 2 Zn(2+) ions.</text>
</comment>
<dbReference type="AlphaFoldDB" id="A0A9D1SV96"/>
<dbReference type="Gene3D" id="3.40.720.10">
    <property type="entry name" value="Alkaline Phosphatase, subunit A"/>
    <property type="match status" value="1"/>
</dbReference>
<dbReference type="CDD" id="cd16012">
    <property type="entry name" value="ALP"/>
    <property type="match status" value="1"/>
</dbReference>
<feature type="binding site" evidence="3">
    <location>
        <position position="318"/>
    </location>
    <ligand>
        <name>Zn(2+)</name>
        <dbReference type="ChEBI" id="CHEBI:29105"/>
        <label>2</label>
    </ligand>
</feature>
<feature type="binding site" evidence="3">
    <location>
        <position position="64"/>
    </location>
    <ligand>
        <name>Mg(2+)</name>
        <dbReference type="ChEBI" id="CHEBI:18420"/>
    </ligand>
</feature>
<proteinExistence type="inferred from homology"/>
<feature type="binding site" evidence="3">
    <location>
        <position position="275"/>
    </location>
    <ligand>
        <name>Zn(2+)</name>
        <dbReference type="ChEBI" id="CHEBI:29105"/>
        <label>2</label>
    </ligand>
</feature>
<comment type="cofactor">
    <cofactor evidence="3">
        <name>Mg(2+)</name>
        <dbReference type="ChEBI" id="CHEBI:18420"/>
    </cofactor>
    <text evidence="3">Binds 1 Mg(2+) ion.</text>
</comment>
<reference evidence="5" key="2">
    <citation type="journal article" date="2021" name="PeerJ">
        <title>Extensive microbial diversity within the chicken gut microbiome revealed by metagenomics and culture.</title>
        <authorList>
            <person name="Gilroy R."/>
            <person name="Ravi A."/>
            <person name="Getino M."/>
            <person name="Pursley I."/>
            <person name="Horton D.L."/>
            <person name="Alikhan N.F."/>
            <person name="Baker D."/>
            <person name="Gharbi K."/>
            <person name="Hall N."/>
            <person name="Watson M."/>
            <person name="Adriaenssens E.M."/>
            <person name="Foster-Nyarko E."/>
            <person name="Jarju S."/>
            <person name="Secka A."/>
            <person name="Antonio M."/>
            <person name="Oren A."/>
            <person name="Chaudhuri R.R."/>
            <person name="La Ragione R."/>
            <person name="Hildebrand F."/>
            <person name="Pallen M.J."/>
        </authorList>
    </citation>
    <scope>NUCLEOTIDE SEQUENCE</scope>
    <source>
        <strain evidence="5">10406</strain>
    </source>
</reference>
<dbReference type="GO" id="GO:0004035">
    <property type="term" value="F:alkaline phosphatase activity"/>
    <property type="evidence" value="ECO:0007669"/>
    <property type="project" value="TreeGrafter"/>
</dbReference>
<protein>
    <submittedName>
        <fullName evidence="5">Alkaline phosphatase</fullName>
    </submittedName>
</protein>
<dbReference type="SUPFAM" id="SSF53649">
    <property type="entry name" value="Alkaline phosphatase-like"/>
    <property type="match status" value="1"/>
</dbReference>
<sequence length="387" mass="40791">MTESTAKKKFPKPLKIVLIILLAAAIVTGVVFAGLAIARAVDIKAIDDLALAGQYDNIVLLIGDGMGFDHIAAGRAYLGVQELFMESAATVRGDVTTFSRTVVGPTDSAAAATALATGEKTDNGVVGQYLGKDLKNNTEYAMEQGMATGVIASEGVKGATPAGFSAHVANRGDESGILEDQLASGIDLFLGGAKDYYDDHAPEIASAGYAYATRVSDLDAQADKVWGAFSELSTDEAGSDETPTLAELAEFGMRYLDAASGGEGFFLMIEESHIDKCSHNGDIKGMLEHLTAYDRTIERVLAVAEELPGSTLVIATADHETGGLEYSGESADMLSDDMFTTGSHTTDNVPYFVYSEVEGLPETIDNTQIATVIRGYILRRQTARAAA</sequence>
<evidence type="ECO:0000256" key="2">
    <source>
        <dbReference type="PIRSR" id="PIRSR601952-1"/>
    </source>
</evidence>
<dbReference type="InterPro" id="IPR001952">
    <property type="entry name" value="Alkaline_phosphatase"/>
</dbReference>